<evidence type="ECO:0000256" key="13">
    <source>
        <dbReference type="ARBA" id="ARBA00023288"/>
    </source>
</evidence>
<evidence type="ECO:0000313" key="14">
    <source>
        <dbReference type="Ensembl" id="ENSFTIP00000017541.1"/>
    </source>
</evidence>
<evidence type="ECO:0000313" key="15">
    <source>
        <dbReference type="Proteomes" id="UP000694562"/>
    </source>
</evidence>
<evidence type="ECO:0000256" key="7">
    <source>
        <dbReference type="ARBA" id="ARBA00022870"/>
    </source>
</evidence>
<keyword evidence="5" id="KW-0945">Host-virus interaction</keyword>
<keyword evidence="6" id="KW-0812">Transmembrane</keyword>
<organism evidence="14 15">
    <name type="scientific">Falco tinnunculus</name>
    <name type="common">Common kestrel</name>
    <dbReference type="NCBI Taxonomy" id="100819"/>
    <lineage>
        <taxon>Eukaryota</taxon>
        <taxon>Metazoa</taxon>
        <taxon>Chordata</taxon>
        <taxon>Craniata</taxon>
        <taxon>Vertebrata</taxon>
        <taxon>Euteleostomi</taxon>
        <taxon>Archelosauria</taxon>
        <taxon>Archosauria</taxon>
        <taxon>Dinosauria</taxon>
        <taxon>Saurischia</taxon>
        <taxon>Theropoda</taxon>
        <taxon>Coelurosauria</taxon>
        <taxon>Aves</taxon>
        <taxon>Neognathae</taxon>
        <taxon>Neoaves</taxon>
        <taxon>Telluraves</taxon>
        <taxon>Australaves</taxon>
        <taxon>Falconiformes</taxon>
        <taxon>Falconidae</taxon>
        <taxon>Falco</taxon>
    </lineage>
</organism>
<sequence>MCTCWGYPNYGYRNQDERCNGSFKDPQTVNVLSNWTQYALGEINLQVQQMSKMTLQNRLALDMLLLKKHGVCGMLNLTEGECCITIHNASTSIEEARAKMKEVASWQKRSSRYLQ</sequence>
<protein>
    <submittedName>
        <fullName evidence="14">Uncharacterized protein</fullName>
    </submittedName>
</protein>
<dbReference type="SUPFAM" id="SSF58069">
    <property type="entry name" value="Virus ectodomain"/>
    <property type="match status" value="1"/>
</dbReference>
<evidence type="ECO:0000256" key="1">
    <source>
        <dbReference type="ARBA" id="ARBA00004402"/>
    </source>
</evidence>
<dbReference type="Ensembl" id="ENSFTIT00000018276.1">
    <property type="protein sequence ID" value="ENSFTIP00000017541.1"/>
    <property type="gene ID" value="ENSFTIG00000011615.1"/>
</dbReference>
<keyword evidence="13" id="KW-0449">Lipoprotein</keyword>
<keyword evidence="12" id="KW-0325">Glycoprotein</keyword>
<evidence type="ECO:0000256" key="11">
    <source>
        <dbReference type="ARBA" id="ARBA00023157"/>
    </source>
</evidence>
<proteinExistence type="predicted"/>
<evidence type="ECO:0000256" key="2">
    <source>
        <dbReference type="ARBA" id="ARBA00004531"/>
    </source>
</evidence>
<dbReference type="PANTHER" id="PTHR10424:SF81">
    <property type="entry name" value="ERVV2 PROTEIN"/>
    <property type="match status" value="1"/>
</dbReference>
<keyword evidence="7" id="KW-1043">Host membrane</keyword>
<evidence type="ECO:0000256" key="8">
    <source>
        <dbReference type="ARBA" id="ARBA00022989"/>
    </source>
</evidence>
<comment type="subcellular location">
    <subcellularLocation>
        <location evidence="1">Host cell membrane</location>
        <topology evidence="1">Single-pass type I membrane protein</topology>
    </subcellularLocation>
    <subcellularLocation>
        <location evidence="2">Host endomembrane system</location>
        <topology evidence="2">Peripheral membrane protein</topology>
    </subcellularLocation>
    <subcellularLocation>
        <location evidence="3">Virion membrane</location>
        <topology evidence="3">Single-pass type I membrane protein</topology>
    </subcellularLocation>
</comment>
<dbReference type="OrthoDB" id="9389807at2759"/>
<keyword evidence="8" id="KW-1133">Transmembrane helix</keyword>
<evidence type="ECO:0000256" key="3">
    <source>
        <dbReference type="ARBA" id="ARBA00004563"/>
    </source>
</evidence>
<name>A0A8C4UTW2_FALTI</name>
<keyword evidence="10" id="KW-0564">Palmitate</keyword>
<keyword evidence="4" id="KW-1032">Host cell membrane</keyword>
<evidence type="ECO:0000256" key="5">
    <source>
        <dbReference type="ARBA" id="ARBA00022581"/>
    </source>
</evidence>
<dbReference type="InterPro" id="IPR018154">
    <property type="entry name" value="TLV/ENV_coat_polyprotein"/>
</dbReference>
<dbReference type="Proteomes" id="UP000694562">
    <property type="component" value="Unplaced"/>
</dbReference>
<dbReference type="Gene3D" id="1.10.287.210">
    <property type="match status" value="1"/>
</dbReference>
<dbReference type="PANTHER" id="PTHR10424">
    <property type="entry name" value="VIRAL ENVELOPE PROTEIN"/>
    <property type="match status" value="1"/>
</dbReference>
<evidence type="ECO:0000256" key="12">
    <source>
        <dbReference type="ARBA" id="ARBA00023180"/>
    </source>
</evidence>
<reference evidence="14" key="2">
    <citation type="submission" date="2025-09" db="UniProtKB">
        <authorList>
            <consortium name="Ensembl"/>
        </authorList>
    </citation>
    <scope>IDENTIFICATION</scope>
</reference>
<dbReference type="OMA" id="CITIHNA"/>
<reference evidence="14" key="1">
    <citation type="submission" date="2025-08" db="UniProtKB">
        <authorList>
            <consortium name="Ensembl"/>
        </authorList>
    </citation>
    <scope>IDENTIFICATION</scope>
</reference>
<accession>A0A8C4UTW2</accession>
<evidence type="ECO:0000256" key="4">
    <source>
        <dbReference type="ARBA" id="ARBA00022511"/>
    </source>
</evidence>
<keyword evidence="9" id="KW-0472">Membrane</keyword>
<evidence type="ECO:0000256" key="9">
    <source>
        <dbReference type="ARBA" id="ARBA00023136"/>
    </source>
</evidence>
<dbReference type="AlphaFoldDB" id="A0A8C4UTW2"/>
<keyword evidence="15" id="KW-1185">Reference proteome</keyword>
<evidence type="ECO:0000256" key="6">
    <source>
        <dbReference type="ARBA" id="ARBA00022692"/>
    </source>
</evidence>
<keyword evidence="11" id="KW-1015">Disulfide bond</keyword>
<evidence type="ECO:0000256" key="10">
    <source>
        <dbReference type="ARBA" id="ARBA00023139"/>
    </source>
</evidence>